<evidence type="ECO:0000256" key="2">
    <source>
        <dbReference type="SAM" id="SignalP"/>
    </source>
</evidence>
<dbReference type="Proteomes" id="UP000000600">
    <property type="component" value="Unassembled WGS sequence"/>
</dbReference>
<organism evidence="3 4">
    <name type="scientific">Paramecium tetraurelia</name>
    <dbReference type="NCBI Taxonomy" id="5888"/>
    <lineage>
        <taxon>Eukaryota</taxon>
        <taxon>Sar</taxon>
        <taxon>Alveolata</taxon>
        <taxon>Ciliophora</taxon>
        <taxon>Intramacronucleata</taxon>
        <taxon>Oligohymenophorea</taxon>
        <taxon>Peniculida</taxon>
        <taxon>Parameciidae</taxon>
        <taxon>Paramecium</taxon>
    </lineage>
</organism>
<dbReference type="GeneID" id="5015796"/>
<keyword evidence="1" id="KW-0175">Coiled coil</keyword>
<name>A0BVP7_PARTE</name>
<dbReference type="OMA" id="QWIPVIV"/>
<dbReference type="AlphaFoldDB" id="A0BVP7"/>
<feature type="coiled-coil region" evidence="1">
    <location>
        <begin position="394"/>
        <end position="474"/>
    </location>
</feature>
<evidence type="ECO:0000256" key="1">
    <source>
        <dbReference type="SAM" id="Coils"/>
    </source>
</evidence>
<dbReference type="EMBL" id="CT868020">
    <property type="protein sequence ID" value="CAK62614.1"/>
    <property type="molecule type" value="Genomic_DNA"/>
</dbReference>
<keyword evidence="4" id="KW-1185">Reference proteome</keyword>
<sequence length="690" mass="79858">MQLFIITILVLLVNGDIKQLDIRENLVCKQLILKGELKCQEVHADRIVTEEIDIPTEFSSDVLELNSLSPFRSDTRASAFIEEPKEDTIFISANFQEIYRDDEDESTDHRTIVTDFIQIHGQSQWIPVIVDEQNVGWKKESKNLQNDHEKLRQILKQNSYFSYKHEHFKRSQLDKYKYERNDNNRIYGKWNDELIFQYNDLPQNHTYVQVTANFVMLTDFWRFGTRMIMRVDGETVWMQSHHQNLKICLYLEHLLSGIQSNRNLQTEFNEMLYQEWTLPINLSVKHIRHKLHIEFGLILGVKIQLQDSICRISVHLVNSCYFRNQNPDSHCLVLTILHYIINELNSLLFALVLLTIAVNDNQTKQKSIEEQHPSLFRALKNMALLQEQSQQLDYSRLINAINDLESEIAQNKEDENASFNKDFLSNNADQEFYENQITQYQVEVAQHEVDLADLTEARNSLQSLLNDAIKEQQDVTLLRNQLDQQIKTDAANTAAQLQEYDDSAAAIDEALNLLTSLKNAESLAQVNDKLKTHLSKQKVFFQPLIVALTDIAQSNFANQELISKVTNLLNQLRTSLLESRLQLVVSSQGLETLNKELLGTYDDKLNVLSTVVLPDLRENIEIKDAEIKAKSNLLNDAKSNLQDAQDNLKATQDAWIVRANLNSKLVQQYDNDLSLIQQVKQSFDRAGIKQ</sequence>
<keyword evidence="2" id="KW-0732">Signal</keyword>
<proteinExistence type="predicted"/>
<evidence type="ECO:0000313" key="3">
    <source>
        <dbReference type="EMBL" id="CAK62614.1"/>
    </source>
</evidence>
<evidence type="ECO:0000313" key="4">
    <source>
        <dbReference type="Proteomes" id="UP000000600"/>
    </source>
</evidence>
<dbReference type="InParanoid" id="A0BVP7"/>
<dbReference type="KEGG" id="ptm:GSPATT00032466001"/>
<reference evidence="3 4" key="1">
    <citation type="journal article" date="2006" name="Nature">
        <title>Global trends of whole-genome duplications revealed by the ciliate Paramecium tetraurelia.</title>
        <authorList>
            <consortium name="Genoscope"/>
            <person name="Aury J.-M."/>
            <person name="Jaillon O."/>
            <person name="Duret L."/>
            <person name="Noel B."/>
            <person name="Jubin C."/>
            <person name="Porcel B.M."/>
            <person name="Segurens B."/>
            <person name="Daubin V."/>
            <person name="Anthouard V."/>
            <person name="Aiach N."/>
            <person name="Arnaiz O."/>
            <person name="Billaut A."/>
            <person name="Beisson J."/>
            <person name="Blanc I."/>
            <person name="Bouhouche K."/>
            <person name="Camara F."/>
            <person name="Duharcourt S."/>
            <person name="Guigo R."/>
            <person name="Gogendeau D."/>
            <person name="Katinka M."/>
            <person name="Keller A.-M."/>
            <person name="Kissmehl R."/>
            <person name="Klotz C."/>
            <person name="Koll F."/>
            <person name="Le Moue A."/>
            <person name="Lepere C."/>
            <person name="Malinsky S."/>
            <person name="Nowacki M."/>
            <person name="Nowak J.K."/>
            <person name="Plattner H."/>
            <person name="Poulain J."/>
            <person name="Ruiz F."/>
            <person name="Serrano V."/>
            <person name="Zagulski M."/>
            <person name="Dessen P."/>
            <person name="Betermier M."/>
            <person name="Weissenbach J."/>
            <person name="Scarpelli C."/>
            <person name="Schachter V."/>
            <person name="Sperling L."/>
            <person name="Meyer E."/>
            <person name="Cohen J."/>
            <person name="Wincker P."/>
        </authorList>
    </citation>
    <scope>NUCLEOTIDE SEQUENCE [LARGE SCALE GENOMIC DNA]</scope>
    <source>
        <strain evidence="3 4">Stock d4-2</strain>
    </source>
</reference>
<feature type="signal peptide" evidence="2">
    <location>
        <begin position="1"/>
        <end position="15"/>
    </location>
</feature>
<dbReference type="RefSeq" id="XP_001430012.1">
    <property type="nucleotide sequence ID" value="XM_001429975.2"/>
</dbReference>
<accession>A0BVP7</accession>
<gene>
    <name evidence="3" type="ORF">GSPATT00032466001</name>
</gene>
<protein>
    <submittedName>
        <fullName evidence="3">Uncharacterized protein</fullName>
    </submittedName>
</protein>
<feature type="coiled-coil region" evidence="1">
    <location>
        <begin position="627"/>
        <end position="654"/>
    </location>
</feature>
<dbReference type="HOGENOM" id="CLU_399276_0_0_1"/>
<dbReference type="OrthoDB" id="299269at2759"/>
<feature type="chain" id="PRO_5013107555" evidence="2">
    <location>
        <begin position="16"/>
        <end position="690"/>
    </location>
</feature>